<dbReference type="Proteomes" id="UP000078532">
    <property type="component" value="Unassembled WGS sequence"/>
</dbReference>
<gene>
    <name evidence="4" type="ORF">A6M21_05225</name>
</gene>
<dbReference type="InterPro" id="IPR051257">
    <property type="entry name" value="Diverse_CBS-Domain"/>
</dbReference>
<dbReference type="PANTHER" id="PTHR43080:SF2">
    <property type="entry name" value="CBS DOMAIN-CONTAINING PROTEIN"/>
    <property type="match status" value="1"/>
</dbReference>
<comment type="caution">
    <text evidence="4">The sequence shown here is derived from an EMBL/GenBank/DDBJ whole genome shotgun (WGS) entry which is preliminary data.</text>
</comment>
<organism evidence="4 5">
    <name type="scientific">Desulfotomaculum copahuensis</name>
    <dbReference type="NCBI Taxonomy" id="1838280"/>
    <lineage>
        <taxon>Bacteria</taxon>
        <taxon>Bacillati</taxon>
        <taxon>Bacillota</taxon>
        <taxon>Clostridia</taxon>
        <taxon>Eubacteriales</taxon>
        <taxon>Desulfotomaculaceae</taxon>
        <taxon>Desulfotomaculum</taxon>
    </lineage>
</organism>
<protein>
    <recommendedName>
        <fullName evidence="3">CBS domain-containing protein</fullName>
    </recommendedName>
</protein>
<evidence type="ECO:0000256" key="1">
    <source>
        <dbReference type="ARBA" id="ARBA00023122"/>
    </source>
</evidence>
<dbReference type="Pfam" id="PF00571">
    <property type="entry name" value="CBS"/>
    <property type="match status" value="2"/>
</dbReference>
<dbReference type="EMBL" id="LYVF01000047">
    <property type="protein sequence ID" value="OAT85928.1"/>
    <property type="molecule type" value="Genomic_DNA"/>
</dbReference>
<dbReference type="SUPFAM" id="SSF54631">
    <property type="entry name" value="CBS-domain pair"/>
    <property type="match status" value="1"/>
</dbReference>
<evidence type="ECO:0000313" key="5">
    <source>
        <dbReference type="Proteomes" id="UP000078532"/>
    </source>
</evidence>
<proteinExistence type="predicted"/>
<dbReference type="SMART" id="SM00116">
    <property type="entry name" value="CBS"/>
    <property type="match status" value="2"/>
</dbReference>
<evidence type="ECO:0000313" key="4">
    <source>
        <dbReference type="EMBL" id="OAT85928.1"/>
    </source>
</evidence>
<sequence length="131" mass="14529">MKSPVITCKPDTPVEEAARLLLEHDIHCLPVVTEGEKLAGIVTESDLMFQFSTVPVSGSIKDLFSRKRAHRTGRLAGEIMVHRVATVHPDDPIQAAVNLILKHGYGRIPVVDHENRLVGIVARKDILHFLK</sequence>
<keyword evidence="1 2" id="KW-0129">CBS domain</keyword>
<feature type="domain" description="CBS" evidence="3">
    <location>
        <begin position="1"/>
        <end position="63"/>
    </location>
</feature>
<accession>A0A1B7LI44</accession>
<dbReference type="PANTHER" id="PTHR43080">
    <property type="entry name" value="CBS DOMAIN-CONTAINING PROTEIN CBSX3, MITOCHONDRIAL"/>
    <property type="match status" value="1"/>
</dbReference>
<dbReference type="PROSITE" id="PS51371">
    <property type="entry name" value="CBS"/>
    <property type="match status" value="2"/>
</dbReference>
<evidence type="ECO:0000259" key="3">
    <source>
        <dbReference type="PROSITE" id="PS51371"/>
    </source>
</evidence>
<evidence type="ECO:0000256" key="2">
    <source>
        <dbReference type="PROSITE-ProRule" id="PRU00703"/>
    </source>
</evidence>
<dbReference type="InterPro" id="IPR046342">
    <property type="entry name" value="CBS_dom_sf"/>
</dbReference>
<dbReference type="AlphaFoldDB" id="A0A1B7LI44"/>
<dbReference type="Gene3D" id="3.10.580.10">
    <property type="entry name" value="CBS-domain"/>
    <property type="match status" value="1"/>
</dbReference>
<keyword evidence="5" id="KW-1185">Reference proteome</keyword>
<dbReference type="CDD" id="cd04586">
    <property type="entry name" value="CBS_pair_BON_assoc"/>
    <property type="match status" value="1"/>
</dbReference>
<dbReference type="STRING" id="1838280.A6M21_05225"/>
<reference evidence="4 5" key="1">
    <citation type="submission" date="2016-04" db="EMBL/GenBank/DDBJ databases">
        <authorList>
            <person name="Evans L.H."/>
            <person name="Alamgir A."/>
            <person name="Owens N."/>
            <person name="Weber N.D."/>
            <person name="Virtaneva K."/>
            <person name="Barbian K."/>
            <person name="Babar A."/>
            <person name="Rosenke K."/>
        </authorList>
    </citation>
    <scope>NUCLEOTIDE SEQUENCE [LARGE SCALE GENOMIC DNA]</scope>
    <source>
        <strain evidence="4 5">LMa1</strain>
    </source>
</reference>
<name>A0A1B7LI44_9FIRM</name>
<dbReference type="InterPro" id="IPR000644">
    <property type="entry name" value="CBS_dom"/>
</dbReference>
<feature type="domain" description="CBS" evidence="3">
    <location>
        <begin position="80"/>
        <end position="131"/>
    </location>
</feature>